<organism evidence="1 2">
    <name type="scientific">Caballeronia glebae</name>
    <dbReference type="NCBI Taxonomy" id="1777143"/>
    <lineage>
        <taxon>Bacteria</taxon>
        <taxon>Pseudomonadati</taxon>
        <taxon>Pseudomonadota</taxon>
        <taxon>Betaproteobacteria</taxon>
        <taxon>Burkholderiales</taxon>
        <taxon>Burkholderiaceae</taxon>
        <taxon>Caballeronia</taxon>
    </lineage>
</organism>
<dbReference type="Proteomes" id="UP000054596">
    <property type="component" value="Unassembled WGS sequence"/>
</dbReference>
<proteinExistence type="predicted"/>
<keyword evidence="2" id="KW-1185">Reference proteome</keyword>
<comment type="caution">
    <text evidence="1">The sequence shown here is derived from an EMBL/GenBank/DDBJ whole genome shotgun (WGS) entry which is preliminary data.</text>
</comment>
<evidence type="ECO:0000313" key="1">
    <source>
        <dbReference type="EMBL" id="SAK50091.1"/>
    </source>
</evidence>
<dbReference type="RefSeq" id="WP_086966381.1">
    <property type="nucleotide sequence ID" value="NZ_FCOJ02000007.1"/>
</dbReference>
<reference evidence="1" key="1">
    <citation type="submission" date="2016-01" db="EMBL/GenBank/DDBJ databases">
        <authorList>
            <person name="Peeters C."/>
        </authorList>
    </citation>
    <scope>NUCLEOTIDE SEQUENCE [LARGE SCALE GENOMIC DNA]</scope>
    <source>
        <strain evidence="1">LMG 29325</strain>
    </source>
</reference>
<gene>
    <name evidence="1" type="ORF">AWB82_01359</name>
</gene>
<dbReference type="AlphaFoldDB" id="A0A157ZX43"/>
<accession>A0A157ZX43</accession>
<evidence type="ECO:0000313" key="2">
    <source>
        <dbReference type="Proteomes" id="UP000054596"/>
    </source>
</evidence>
<name>A0A157ZX43_9BURK</name>
<dbReference type="OrthoDB" id="9102994at2"/>
<dbReference type="EMBL" id="FCOJ02000007">
    <property type="protein sequence ID" value="SAK50091.1"/>
    <property type="molecule type" value="Genomic_DNA"/>
</dbReference>
<sequence>MKTLTIKDLPRTDTLHRDAMSTIRGGIATITLPPNGNPGPLPPSIPASWPGVAAILKDLHIPVTWPGQPVPQSQDPRLL</sequence>
<protein>
    <submittedName>
        <fullName evidence="1">Uncharacterized protein</fullName>
    </submittedName>
</protein>